<dbReference type="AlphaFoldDB" id="A0A538S7A5"/>
<dbReference type="GO" id="GO:0005975">
    <property type="term" value="P:carbohydrate metabolic process"/>
    <property type="evidence" value="ECO:0007669"/>
    <property type="project" value="InterPro"/>
</dbReference>
<dbReference type="InterPro" id="IPR008928">
    <property type="entry name" value="6-hairpin_glycosidase_sf"/>
</dbReference>
<dbReference type="Proteomes" id="UP000320184">
    <property type="component" value="Unassembled WGS sequence"/>
</dbReference>
<evidence type="ECO:0000256" key="1">
    <source>
        <dbReference type="SAM" id="MobiDB-lite"/>
    </source>
</evidence>
<accession>A0A538S7A5</accession>
<sequence length="364" mass="39631">MIPTFLALAREFGEPRFNDRAARCVAFLLSLQLPEGAFPAGEVRENTRRPSVFNTAQVLSGLVAWHAFAGDPLALAAAARAANWLVSVQGTDGGWYRHVYAGVAAAYTAFASCCLAEFGEQIGEPEYLAAADRHLTWSMRHCDPATGWFDLAGFTREEHAARRAMTHTIAYTLMGVLRSSEVVGRSDGIAAVGHAAAAIVRRLERSRWLPGMLDHRWRGRSSFACLTGNAQLALLWFRLHQRHGASSGLVNAAVRALNLVKRGQLMFSDDPNLRGGIPGSDPLWGGYLTYALPNWAAKFFIDAMLERRRSQAGFSTRPDDAGEVPDDVPQSVPISSVGARSPGARSGAHLERLLPRWPSPSEGR</sequence>
<comment type="caution">
    <text evidence="2">The sequence shown here is derived from an EMBL/GenBank/DDBJ whole genome shotgun (WGS) entry which is preliminary data.</text>
</comment>
<protein>
    <recommendedName>
        <fullName evidence="4">Squalene cyclase C-terminal domain-containing protein</fullName>
    </recommendedName>
</protein>
<proteinExistence type="predicted"/>
<gene>
    <name evidence="2" type="ORF">E6K73_13950</name>
</gene>
<name>A0A538S7A5_UNCEI</name>
<evidence type="ECO:0008006" key="4">
    <source>
        <dbReference type="Google" id="ProtNLM"/>
    </source>
</evidence>
<dbReference type="Gene3D" id="1.50.10.20">
    <property type="match status" value="1"/>
</dbReference>
<evidence type="ECO:0000313" key="3">
    <source>
        <dbReference type="Proteomes" id="UP000320184"/>
    </source>
</evidence>
<feature type="region of interest" description="Disordered" evidence="1">
    <location>
        <begin position="312"/>
        <end position="364"/>
    </location>
</feature>
<reference evidence="2 3" key="1">
    <citation type="journal article" date="2019" name="Nat. Microbiol.">
        <title>Mediterranean grassland soil C-N compound turnover is dependent on rainfall and depth, and is mediated by genomically divergent microorganisms.</title>
        <authorList>
            <person name="Diamond S."/>
            <person name="Andeer P.F."/>
            <person name="Li Z."/>
            <person name="Crits-Christoph A."/>
            <person name="Burstein D."/>
            <person name="Anantharaman K."/>
            <person name="Lane K.R."/>
            <person name="Thomas B.C."/>
            <person name="Pan C."/>
            <person name="Northen T.R."/>
            <person name="Banfield J.F."/>
        </authorList>
    </citation>
    <scope>NUCLEOTIDE SEQUENCE [LARGE SCALE GENOMIC DNA]</scope>
    <source>
        <strain evidence="2">WS_3</strain>
    </source>
</reference>
<organism evidence="2 3">
    <name type="scientific">Eiseniibacteriota bacterium</name>
    <dbReference type="NCBI Taxonomy" id="2212470"/>
    <lineage>
        <taxon>Bacteria</taxon>
        <taxon>Candidatus Eiseniibacteriota</taxon>
    </lineage>
</organism>
<dbReference type="EMBL" id="VBOT01000192">
    <property type="protein sequence ID" value="TMQ47267.1"/>
    <property type="molecule type" value="Genomic_DNA"/>
</dbReference>
<dbReference type="SUPFAM" id="SSF48208">
    <property type="entry name" value="Six-hairpin glycosidases"/>
    <property type="match status" value="1"/>
</dbReference>
<evidence type="ECO:0000313" key="2">
    <source>
        <dbReference type="EMBL" id="TMQ47267.1"/>
    </source>
</evidence>